<dbReference type="PROSITE" id="PS50879">
    <property type="entry name" value="RNASE_H_1"/>
    <property type="match status" value="1"/>
</dbReference>
<dbReference type="EMBL" id="JAPWTJ010002532">
    <property type="protein sequence ID" value="KAJ8965793.1"/>
    <property type="molecule type" value="Genomic_DNA"/>
</dbReference>
<reference evidence="2" key="1">
    <citation type="journal article" date="2023" name="Insect Mol. Biol.">
        <title>Genome sequencing provides insights into the evolution of gene families encoding plant cell wall-degrading enzymes in longhorned beetles.</title>
        <authorList>
            <person name="Shin N.R."/>
            <person name="Okamura Y."/>
            <person name="Kirsch R."/>
            <person name="Pauchet Y."/>
        </authorList>
    </citation>
    <scope>NUCLEOTIDE SEQUENCE</scope>
    <source>
        <strain evidence="2">MMC_N1</strain>
    </source>
</reference>
<dbReference type="Gene3D" id="3.30.420.10">
    <property type="entry name" value="Ribonuclease H-like superfamily/Ribonuclease H"/>
    <property type="match status" value="1"/>
</dbReference>
<dbReference type="InterPro" id="IPR012337">
    <property type="entry name" value="RNaseH-like_sf"/>
</dbReference>
<dbReference type="SUPFAM" id="SSF53098">
    <property type="entry name" value="Ribonuclease H-like"/>
    <property type="match status" value="1"/>
</dbReference>
<organism evidence="2 3">
    <name type="scientific">Molorchus minor</name>
    <dbReference type="NCBI Taxonomy" id="1323400"/>
    <lineage>
        <taxon>Eukaryota</taxon>
        <taxon>Metazoa</taxon>
        <taxon>Ecdysozoa</taxon>
        <taxon>Arthropoda</taxon>
        <taxon>Hexapoda</taxon>
        <taxon>Insecta</taxon>
        <taxon>Pterygota</taxon>
        <taxon>Neoptera</taxon>
        <taxon>Endopterygota</taxon>
        <taxon>Coleoptera</taxon>
        <taxon>Polyphaga</taxon>
        <taxon>Cucujiformia</taxon>
        <taxon>Chrysomeloidea</taxon>
        <taxon>Cerambycidae</taxon>
        <taxon>Lamiinae</taxon>
        <taxon>Monochamini</taxon>
        <taxon>Molorchus</taxon>
    </lineage>
</organism>
<accession>A0ABQ9IU46</accession>
<evidence type="ECO:0000313" key="2">
    <source>
        <dbReference type="EMBL" id="KAJ8965793.1"/>
    </source>
</evidence>
<dbReference type="InterPro" id="IPR002156">
    <property type="entry name" value="RNaseH_domain"/>
</dbReference>
<dbReference type="InterPro" id="IPR036397">
    <property type="entry name" value="RNaseH_sf"/>
</dbReference>
<feature type="domain" description="RNase H type-1" evidence="1">
    <location>
        <begin position="1"/>
        <end position="60"/>
    </location>
</feature>
<comment type="caution">
    <text evidence="2">The sequence shown here is derived from an EMBL/GenBank/DDBJ whole genome shotgun (WGS) entry which is preliminary data.</text>
</comment>
<dbReference type="Pfam" id="PF00075">
    <property type="entry name" value="RNase_H"/>
    <property type="match status" value="1"/>
</dbReference>
<evidence type="ECO:0000313" key="3">
    <source>
        <dbReference type="Proteomes" id="UP001162164"/>
    </source>
</evidence>
<gene>
    <name evidence="2" type="ORF">NQ317_016108</name>
</gene>
<protein>
    <recommendedName>
        <fullName evidence="1">RNase H type-1 domain-containing protein</fullName>
    </recommendedName>
</protein>
<dbReference type="Proteomes" id="UP001162164">
    <property type="component" value="Unassembled WGS sequence"/>
</dbReference>
<proteinExistence type="predicted"/>
<keyword evidence="3" id="KW-1185">Reference proteome</keyword>
<name>A0ABQ9IU46_9CUCU</name>
<evidence type="ECO:0000259" key="1">
    <source>
        <dbReference type="PROSITE" id="PS50879"/>
    </source>
</evidence>
<sequence length="92" mass="9814">MQGRTIQICSGSLAALLAIESSKTLNDLASRNKVILTWAPGHSGVRGNEEADRLAREGSAMYPIGLEPILGVPYSMGVSAIKELPTKEFKNS</sequence>